<keyword evidence="4" id="KW-0788">Thiol protease</keyword>
<dbReference type="EMBL" id="MUTJ01000053">
    <property type="protein sequence ID" value="ONU85007.1"/>
    <property type="molecule type" value="Genomic_DNA"/>
</dbReference>
<dbReference type="PROSITE" id="PS51935">
    <property type="entry name" value="NLPC_P60"/>
    <property type="match status" value="1"/>
</dbReference>
<dbReference type="AlphaFoldDB" id="A0A1V2W320"/>
<dbReference type="Pfam" id="PF00877">
    <property type="entry name" value="NLPC_P60"/>
    <property type="match status" value="1"/>
</dbReference>
<sequence>MATRQQVVDEARTWIGTRWQHQGRLKGVGVDCAGLVVCVLRNVGVPVEDVIGYPRRPDGSLLDVVRAQTEPTADWMAGDVVLFHWDNDPCHLAIMTSPNSIIHAHAMARSVVEHDLDDRIRAAVTCVRRVPGVE</sequence>
<evidence type="ECO:0000256" key="2">
    <source>
        <dbReference type="ARBA" id="ARBA00022670"/>
    </source>
</evidence>
<comment type="caution">
    <text evidence="6">The sequence shown here is derived from an EMBL/GenBank/DDBJ whole genome shotgun (WGS) entry which is preliminary data.</text>
</comment>
<keyword evidence="3" id="KW-0378">Hydrolase</keyword>
<dbReference type="InterPro" id="IPR038765">
    <property type="entry name" value="Papain-like_cys_pep_sf"/>
</dbReference>
<dbReference type="GO" id="GO:0006508">
    <property type="term" value="P:proteolysis"/>
    <property type="evidence" value="ECO:0007669"/>
    <property type="project" value="UniProtKB-KW"/>
</dbReference>
<reference evidence="6 7" key="1">
    <citation type="submission" date="2016-08" db="EMBL/GenBank/DDBJ databases">
        <authorList>
            <person name="Seilhamer J.J."/>
        </authorList>
    </citation>
    <scope>NUCLEOTIDE SEQUENCE [LARGE SCALE GENOMIC DNA]</scope>
    <source>
        <strain evidence="6 7">VC14762</strain>
    </source>
</reference>
<evidence type="ECO:0000313" key="6">
    <source>
        <dbReference type="EMBL" id="ONU85007.1"/>
    </source>
</evidence>
<evidence type="ECO:0000256" key="4">
    <source>
        <dbReference type="ARBA" id="ARBA00022807"/>
    </source>
</evidence>
<proteinExistence type="inferred from homology"/>
<evidence type="ECO:0000256" key="1">
    <source>
        <dbReference type="ARBA" id="ARBA00007074"/>
    </source>
</evidence>
<dbReference type="InterPro" id="IPR000064">
    <property type="entry name" value="NLP_P60_dom"/>
</dbReference>
<dbReference type="Gene3D" id="3.90.1720.10">
    <property type="entry name" value="endopeptidase domain like (from Nostoc punctiforme)"/>
    <property type="match status" value="1"/>
</dbReference>
<dbReference type="RefSeq" id="WP_048986608.1">
    <property type="nucleotide sequence ID" value="NZ_CADETK010000010.1"/>
</dbReference>
<evidence type="ECO:0000256" key="3">
    <source>
        <dbReference type="ARBA" id="ARBA00022801"/>
    </source>
</evidence>
<dbReference type="GO" id="GO:0008234">
    <property type="term" value="F:cysteine-type peptidase activity"/>
    <property type="evidence" value="ECO:0007669"/>
    <property type="project" value="UniProtKB-KW"/>
</dbReference>
<dbReference type="Proteomes" id="UP000188543">
    <property type="component" value="Unassembled WGS sequence"/>
</dbReference>
<accession>A0A1V2W320</accession>
<comment type="similarity">
    <text evidence="1">Belongs to the peptidase C40 family.</text>
</comment>
<evidence type="ECO:0000259" key="5">
    <source>
        <dbReference type="PROSITE" id="PS51935"/>
    </source>
</evidence>
<dbReference type="SUPFAM" id="SSF54001">
    <property type="entry name" value="Cysteine proteinases"/>
    <property type="match status" value="1"/>
</dbReference>
<name>A0A1V2W320_9BURK</name>
<feature type="domain" description="NlpC/P60" evidence="5">
    <location>
        <begin position="1"/>
        <end position="131"/>
    </location>
</feature>
<protein>
    <recommendedName>
        <fullName evidence="5">NlpC/P60 domain-containing protein</fullName>
    </recommendedName>
</protein>
<organism evidence="6 7">
    <name type="scientific">Burkholderia cenocepacia</name>
    <dbReference type="NCBI Taxonomy" id="95486"/>
    <lineage>
        <taxon>Bacteria</taxon>
        <taxon>Pseudomonadati</taxon>
        <taxon>Pseudomonadota</taxon>
        <taxon>Betaproteobacteria</taxon>
        <taxon>Burkholderiales</taxon>
        <taxon>Burkholderiaceae</taxon>
        <taxon>Burkholderia</taxon>
        <taxon>Burkholderia cepacia complex</taxon>
    </lineage>
</organism>
<gene>
    <name evidence="6" type="ORF">A8E72_16555</name>
</gene>
<evidence type="ECO:0000313" key="7">
    <source>
        <dbReference type="Proteomes" id="UP000188543"/>
    </source>
</evidence>
<keyword evidence="2" id="KW-0645">Protease</keyword>